<gene>
    <name evidence="2" type="ORF">CCO03_01330</name>
</gene>
<organism evidence="2 3">
    <name type="scientific">Comamonas serinivorans</name>
    <dbReference type="NCBI Taxonomy" id="1082851"/>
    <lineage>
        <taxon>Bacteria</taxon>
        <taxon>Pseudomonadati</taxon>
        <taxon>Pseudomonadota</taxon>
        <taxon>Betaproteobacteria</taxon>
        <taxon>Burkholderiales</taxon>
        <taxon>Comamonadaceae</taxon>
        <taxon>Comamonas</taxon>
    </lineage>
</organism>
<dbReference type="InterPro" id="IPR029069">
    <property type="entry name" value="HotDog_dom_sf"/>
</dbReference>
<sequence length="140" mass="15219">MSTQLRFDDVKVGDALPPLTLSPVSRTDLALYCGASGDHNPIHVDIDYAKAAGMPDVFAHGMLSMGWLARLLTHWAPQTALRQYGVRFVAITHIGNEITCTGDVVEKAEVAGERRVKLALTTRDQHGDVKLTGEAWLALP</sequence>
<dbReference type="CDD" id="cd03453">
    <property type="entry name" value="SAV4209_like"/>
    <property type="match status" value="1"/>
</dbReference>
<dbReference type="Gene3D" id="3.10.129.10">
    <property type="entry name" value="Hotdog Thioesterase"/>
    <property type="match status" value="1"/>
</dbReference>
<dbReference type="Proteomes" id="UP000196138">
    <property type="component" value="Chromosome"/>
</dbReference>
<reference evidence="2 3" key="1">
    <citation type="submission" date="2017-05" db="EMBL/GenBank/DDBJ databases">
        <authorList>
            <person name="Song R."/>
            <person name="Chenine A.L."/>
            <person name="Ruprecht R.M."/>
        </authorList>
    </citation>
    <scope>NUCLEOTIDE SEQUENCE [LARGE SCALE GENOMIC DNA]</scope>
    <source>
        <strain evidence="2 3">DSM 26136</strain>
    </source>
</reference>
<dbReference type="EMBL" id="CP021455">
    <property type="protein sequence ID" value="ARU03504.1"/>
    <property type="molecule type" value="Genomic_DNA"/>
</dbReference>
<protein>
    <submittedName>
        <fullName evidence="2">Dehydratase</fullName>
    </submittedName>
</protein>
<accession>A0A1Y0EIQ0</accession>
<keyword evidence="3" id="KW-1185">Reference proteome</keyword>
<evidence type="ECO:0000313" key="2">
    <source>
        <dbReference type="EMBL" id="ARU03504.1"/>
    </source>
</evidence>
<dbReference type="RefSeq" id="WP_087276217.1">
    <property type="nucleotide sequence ID" value="NZ_CP021455.1"/>
</dbReference>
<dbReference type="PANTHER" id="PTHR43841:SF3">
    <property type="entry name" value="(3R)-HYDROXYACYL-ACP DEHYDRATASE SUBUNIT HADB"/>
    <property type="match status" value="1"/>
</dbReference>
<dbReference type="InterPro" id="IPR002539">
    <property type="entry name" value="MaoC-like_dom"/>
</dbReference>
<dbReference type="OrthoDB" id="9774179at2"/>
<evidence type="ECO:0000313" key="3">
    <source>
        <dbReference type="Proteomes" id="UP000196138"/>
    </source>
</evidence>
<evidence type="ECO:0000259" key="1">
    <source>
        <dbReference type="Pfam" id="PF01575"/>
    </source>
</evidence>
<dbReference type="AlphaFoldDB" id="A0A1Y0EIQ0"/>
<dbReference type="Pfam" id="PF01575">
    <property type="entry name" value="MaoC_dehydratas"/>
    <property type="match status" value="1"/>
</dbReference>
<proteinExistence type="predicted"/>
<name>A0A1Y0EIQ0_9BURK</name>
<dbReference type="SUPFAM" id="SSF54637">
    <property type="entry name" value="Thioesterase/thiol ester dehydrase-isomerase"/>
    <property type="match status" value="1"/>
</dbReference>
<dbReference type="PANTHER" id="PTHR43841">
    <property type="entry name" value="3-HYDROXYACYL-THIOESTER DEHYDRATASE HTDX-RELATED"/>
    <property type="match status" value="1"/>
</dbReference>
<feature type="domain" description="MaoC-like" evidence="1">
    <location>
        <begin position="23"/>
        <end position="117"/>
    </location>
</feature>
<dbReference type="KEGG" id="cser:CCO03_01330"/>